<protein>
    <recommendedName>
        <fullName evidence="4">B box-type domain-containing protein</fullName>
    </recommendedName>
</protein>
<evidence type="ECO:0000256" key="1">
    <source>
        <dbReference type="SAM" id="Coils"/>
    </source>
</evidence>
<organism evidence="2 3">
    <name type="scientific">Dreissena polymorpha</name>
    <name type="common">Zebra mussel</name>
    <name type="synonym">Mytilus polymorpha</name>
    <dbReference type="NCBI Taxonomy" id="45954"/>
    <lineage>
        <taxon>Eukaryota</taxon>
        <taxon>Metazoa</taxon>
        <taxon>Spiralia</taxon>
        <taxon>Lophotrochozoa</taxon>
        <taxon>Mollusca</taxon>
        <taxon>Bivalvia</taxon>
        <taxon>Autobranchia</taxon>
        <taxon>Heteroconchia</taxon>
        <taxon>Euheterodonta</taxon>
        <taxon>Imparidentia</taxon>
        <taxon>Neoheterodontei</taxon>
        <taxon>Myida</taxon>
        <taxon>Dreissenoidea</taxon>
        <taxon>Dreissenidae</taxon>
        <taxon>Dreissena</taxon>
    </lineage>
</organism>
<evidence type="ECO:0008006" key="4">
    <source>
        <dbReference type="Google" id="ProtNLM"/>
    </source>
</evidence>
<proteinExistence type="predicted"/>
<name>A0A9D4M6C1_DREPO</name>
<keyword evidence="3" id="KW-1185">Reference proteome</keyword>
<evidence type="ECO:0000313" key="3">
    <source>
        <dbReference type="Proteomes" id="UP000828390"/>
    </source>
</evidence>
<dbReference type="AlphaFoldDB" id="A0A9D4M6C1"/>
<dbReference type="SUPFAM" id="SSF57845">
    <property type="entry name" value="B-box zinc-binding domain"/>
    <property type="match status" value="1"/>
</dbReference>
<keyword evidence="1" id="KW-0175">Coiled coil</keyword>
<feature type="coiled-coil region" evidence="1">
    <location>
        <begin position="50"/>
        <end position="102"/>
    </location>
</feature>
<reference evidence="2" key="1">
    <citation type="journal article" date="2019" name="bioRxiv">
        <title>The Genome of the Zebra Mussel, Dreissena polymorpha: A Resource for Invasive Species Research.</title>
        <authorList>
            <person name="McCartney M.A."/>
            <person name="Auch B."/>
            <person name="Kono T."/>
            <person name="Mallez S."/>
            <person name="Zhang Y."/>
            <person name="Obille A."/>
            <person name="Becker A."/>
            <person name="Abrahante J.E."/>
            <person name="Garbe J."/>
            <person name="Badalamenti J.P."/>
            <person name="Herman A."/>
            <person name="Mangelson H."/>
            <person name="Liachko I."/>
            <person name="Sullivan S."/>
            <person name="Sone E.D."/>
            <person name="Koren S."/>
            <person name="Silverstein K.A.T."/>
            <person name="Beckman K.B."/>
            <person name="Gohl D.M."/>
        </authorList>
    </citation>
    <scope>NUCLEOTIDE SEQUENCE</scope>
    <source>
        <strain evidence="2">Duluth1</strain>
        <tissue evidence="2">Whole animal</tissue>
    </source>
</reference>
<accession>A0A9D4M6C1</accession>
<sequence length="150" mass="17410">MDKCHAHAREIEFFCQDHSKLCCLSCVLIHRKCDQLDEIVKVSRQTRPDLQALKQSLIKLQAEADAIIAECKQSETGFNESIAKISSEVDTMKDRIIKLSKEAKQKLISEAKQFKTTEVKRIENKRNAQSTVYLFRTNEGETKNYRINYR</sequence>
<reference evidence="2" key="2">
    <citation type="submission" date="2020-11" db="EMBL/GenBank/DDBJ databases">
        <authorList>
            <person name="McCartney M.A."/>
            <person name="Auch B."/>
            <person name="Kono T."/>
            <person name="Mallez S."/>
            <person name="Becker A."/>
            <person name="Gohl D.M."/>
            <person name="Silverstein K.A.T."/>
            <person name="Koren S."/>
            <person name="Bechman K.B."/>
            <person name="Herman A."/>
            <person name="Abrahante J.E."/>
            <person name="Garbe J."/>
        </authorList>
    </citation>
    <scope>NUCLEOTIDE SEQUENCE</scope>
    <source>
        <strain evidence="2">Duluth1</strain>
        <tissue evidence="2">Whole animal</tissue>
    </source>
</reference>
<dbReference type="EMBL" id="JAIWYP010000002">
    <property type="protein sequence ID" value="KAH3870604.1"/>
    <property type="molecule type" value="Genomic_DNA"/>
</dbReference>
<dbReference type="Proteomes" id="UP000828390">
    <property type="component" value="Unassembled WGS sequence"/>
</dbReference>
<evidence type="ECO:0000313" key="2">
    <source>
        <dbReference type="EMBL" id="KAH3870604.1"/>
    </source>
</evidence>
<gene>
    <name evidence="2" type="ORF">DPMN_033792</name>
</gene>
<comment type="caution">
    <text evidence="2">The sequence shown here is derived from an EMBL/GenBank/DDBJ whole genome shotgun (WGS) entry which is preliminary data.</text>
</comment>